<dbReference type="Pfam" id="PF13584">
    <property type="entry name" value="BatD"/>
    <property type="match status" value="1"/>
</dbReference>
<sequence>MTSPDINEKKAGSQIITQNYQARAAGRFILAPFTITVEGTVLRSEGAVLIVRASATASVPNTTTVVNNLPPPGGAAFMALRASKATVYTGEGVGLTLSFFVADNYPYQLNFTALDRQLQAIIKKIRPANAWEENRPITELKPVPVLIGGKKFREIQLYQSVFYPLATRLLTLPAVTLYLIRPRPKIGPPSAEAETERVLFSSKPLTIAVRALPQHPLRGQVAVGSFRLNEQLERKHVQVGQSIRYRFSIAGEGNIATLPAPVELAKSTDIDIFPPKEQHSLKHTGNQVDGQKTFTYFIVPRQNGTISLADHFQWIYFDPQRARYDTLRPRVRLEAGGADVAALATDSVPIATSAESVDGTLSASSAGRSLYTGISTLDSTYQPISIPVLIRSVANVLIVLMLLGMIFVFFRR</sequence>
<dbReference type="Proteomes" id="UP000700732">
    <property type="component" value="Unassembled WGS sequence"/>
</dbReference>
<proteinExistence type="predicted"/>
<dbReference type="RefSeq" id="WP_317171204.1">
    <property type="nucleotide sequence ID" value="NZ_VFIA01000016.1"/>
</dbReference>
<keyword evidence="1" id="KW-0812">Transmembrane</keyword>
<comment type="caution">
    <text evidence="2">The sequence shown here is derived from an EMBL/GenBank/DDBJ whole genome shotgun (WGS) entry which is preliminary data.</text>
</comment>
<evidence type="ECO:0000256" key="1">
    <source>
        <dbReference type="SAM" id="Phobius"/>
    </source>
</evidence>
<evidence type="ECO:0008006" key="4">
    <source>
        <dbReference type="Google" id="ProtNLM"/>
    </source>
</evidence>
<keyword evidence="1" id="KW-0472">Membrane</keyword>
<feature type="transmembrane region" description="Helical" evidence="1">
    <location>
        <begin position="388"/>
        <end position="410"/>
    </location>
</feature>
<dbReference type="InterPro" id="IPR025738">
    <property type="entry name" value="BatD"/>
</dbReference>
<dbReference type="PANTHER" id="PTHR40940:SF2">
    <property type="entry name" value="BATD"/>
    <property type="match status" value="1"/>
</dbReference>
<keyword evidence="3" id="KW-1185">Reference proteome</keyword>
<organism evidence="2 3">
    <name type="scientific">Spirosoma utsteinense</name>
    <dbReference type="NCBI Taxonomy" id="2585773"/>
    <lineage>
        <taxon>Bacteria</taxon>
        <taxon>Pseudomonadati</taxon>
        <taxon>Bacteroidota</taxon>
        <taxon>Cytophagia</taxon>
        <taxon>Cytophagales</taxon>
        <taxon>Cytophagaceae</taxon>
        <taxon>Spirosoma</taxon>
    </lineage>
</organism>
<gene>
    <name evidence="2" type="ORF">FH603_2948</name>
</gene>
<reference evidence="2 3" key="1">
    <citation type="submission" date="2019-06" db="EMBL/GenBank/DDBJ databases">
        <title>Spirosoma utsteinense sp. nov. isolated from Antarctic ice-free soils.</title>
        <authorList>
            <person name="Tahon G."/>
        </authorList>
    </citation>
    <scope>NUCLEOTIDE SEQUENCE [LARGE SCALE GENOMIC DNA]</scope>
    <source>
        <strain evidence="2 3">LMG 31447</strain>
    </source>
</reference>
<dbReference type="PANTHER" id="PTHR40940">
    <property type="entry name" value="PROTEIN BATD-RELATED"/>
    <property type="match status" value="1"/>
</dbReference>
<keyword evidence="1" id="KW-1133">Transmembrane helix</keyword>
<dbReference type="EMBL" id="VFIA01000016">
    <property type="protein sequence ID" value="MBC3792435.1"/>
    <property type="molecule type" value="Genomic_DNA"/>
</dbReference>
<protein>
    <recommendedName>
        <fullName evidence="4">Protein BatD</fullName>
    </recommendedName>
</protein>
<evidence type="ECO:0000313" key="3">
    <source>
        <dbReference type="Proteomes" id="UP000700732"/>
    </source>
</evidence>
<name>A0ABR6W792_9BACT</name>
<evidence type="ECO:0000313" key="2">
    <source>
        <dbReference type="EMBL" id="MBC3792435.1"/>
    </source>
</evidence>
<accession>A0ABR6W792</accession>